<evidence type="ECO:0000259" key="1">
    <source>
        <dbReference type="Pfam" id="PF23310"/>
    </source>
</evidence>
<dbReference type="SUPFAM" id="SSF81383">
    <property type="entry name" value="F-box domain"/>
    <property type="match status" value="1"/>
</dbReference>
<dbReference type="PANTHER" id="PTHR33784">
    <property type="entry name" value="OS05G0482100 PROTEIN"/>
    <property type="match status" value="1"/>
</dbReference>
<dbReference type="InterPro" id="IPR057136">
    <property type="entry name" value="At2g35280_TPR_dom"/>
</dbReference>
<dbReference type="Pfam" id="PF23310">
    <property type="entry name" value="TPR_27"/>
    <property type="match status" value="1"/>
</dbReference>
<protein>
    <recommendedName>
        <fullName evidence="1">At2g35280-like TPR domain-containing protein</fullName>
    </recommendedName>
</protein>
<accession>A0ABQ7LPC9</accession>
<comment type="caution">
    <text evidence="2">The sequence shown here is derived from an EMBL/GenBank/DDBJ whole genome shotgun (WGS) entry which is preliminary data.</text>
</comment>
<name>A0ABQ7LPC9_BRACM</name>
<proteinExistence type="predicted"/>
<feature type="domain" description="At2g35280-like TPR" evidence="1">
    <location>
        <begin position="58"/>
        <end position="127"/>
    </location>
</feature>
<dbReference type="PANTHER" id="PTHR33784:SF27">
    <property type="entry name" value="F-BOX DOMAIN-CONTAINING PROTEIN"/>
    <property type="match status" value="1"/>
</dbReference>
<dbReference type="EMBL" id="JADBGQ010000007">
    <property type="protein sequence ID" value="KAG5388122.1"/>
    <property type="molecule type" value="Genomic_DNA"/>
</dbReference>
<dbReference type="InterPro" id="IPR040338">
    <property type="entry name" value="At1g67623-like"/>
</dbReference>
<sequence>MKELSILSLPEEIQVLVVELVAANSFADLYRLRTTCKSMKALTELPTVYASFDVFNFPWYVHMPHLLLRNFYAAGNPSALYIKGVQFFFTFGLQEEGLALMKRAADAGFERALYTYAMTCKIFWDDEEYFSRLSRKNVDMIGRVVRSLNLGRGMSHNIAFFTKRDEFISSDIPLFYSCECTPCLHSDWYLWDIERTKAPPPELSLSPSCGTVPAEETCKLISFSLLLLFGLSSVLGFDQSEAVYQRLRALSLDQKKNGYVRVLPYSEKKGNAKVQFSSPETGDGYVKKRTETPGEQQNFLRENLLYYKTL</sequence>
<organism evidence="2 3">
    <name type="scientific">Brassica rapa subsp. trilocularis</name>
    <dbReference type="NCBI Taxonomy" id="1813537"/>
    <lineage>
        <taxon>Eukaryota</taxon>
        <taxon>Viridiplantae</taxon>
        <taxon>Streptophyta</taxon>
        <taxon>Embryophyta</taxon>
        <taxon>Tracheophyta</taxon>
        <taxon>Spermatophyta</taxon>
        <taxon>Magnoliopsida</taxon>
        <taxon>eudicotyledons</taxon>
        <taxon>Gunneridae</taxon>
        <taxon>Pentapetalae</taxon>
        <taxon>rosids</taxon>
        <taxon>malvids</taxon>
        <taxon>Brassicales</taxon>
        <taxon>Brassicaceae</taxon>
        <taxon>Brassiceae</taxon>
        <taxon>Brassica</taxon>
    </lineage>
</organism>
<dbReference type="InterPro" id="IPR036047">
    <property type="entry name" value="F-box-like_dom_sf"/>
</dbReference>
<dbReference type="Proteomes" id="UP000823674">
    <property type="component" value="Chromosome A08"/>
</dbReference>
<reference evidence="2 3" key="1">
    <citation type="submission" date="2021-03" db="EMBL/GenBank/DDBJ databases">
        <authorList>
            <person name="King G.J."/>
            <person name="Bancroft I."/>
            <person name="Baten A."/>
            <person name="Bloomfield J."/>
            <person name="Borpatragohain P."/>
            <person name="He Z."/>
            <person name="Irish N."/>
            <person name="Irwin J."/>
            <person name="Liu K."/>
            <person name="Mauleon R.P."/>
            <person name="Moore J."/>
            <person name="Morris R."/>
            <person name="Ostergaard L."/>
            <person name="Wang B."/>
            <person name="Wells R."/>
        </authorList>
    </citation>
    <scope>NUCLEOTIDE SEQUENCE [LARGE SCALE GENOMIC DNA]</scope>
    <source>
        <strain evidence="2">R-o-18</strain>
        <tissue evidence="2">Leaf</tissue>
    </source>
</reference>
<evidence type="ECO:0000313" key="3">
    <source>
        <dbReference type="Proteomes" id="UP000823674"/>
    </source>
</evidence>
<keyword evidence="3" id="KW-1185">Reference proteome</keyword>
<evidence type="ECO:0000313" key="2">
    <source>
        <dbReference type="EMBL" id="KAG5388122.1"/>
    </source>
</evidence>
<gene>
    <name evidence="2" type="primary">A08p005480.1_BraROA</name>
    <name evidence="2" type="ORF">IGI04_029663</name>
</gene>